<name>M3AG21_9PROT</name>
<dbReference type="PANTHER" id="PTHR36966">
    <property type="entry name" value="REP-ASSOCIATED TYROSINE TRANSPOSASE"/>
    <property type="match status" value="1"/>
</dbReference>
<evidence type="ECO:0000313" key="2">
    <source>
        <dbReference type="EMBL" id="EME71803.1"/>
    </source>
</evidence>
<dbReference type="InterPro" id="IPR036515">
    <property type="entry name" value="Transposase_17_sf"/>
</dbReference>
<dbReference type="Pfam" id="PF01797">
    <property type="entry name" value="Y1_Tnp"/>
    <property type="match status" value="1"/>
</dbReference>
<comment type="caution">
    <text evidence="2">The sequence shown here is derived from an EMBL/GenBank/DDBJ whole genome shotgun (WGS) entry which is preliminary data.</text>
</comment>
<reference evidence="2 3" key="1">
    <citation type="journal article" date="2014" name="Genome Announc.">
        <title>Draft Genome Sequence of Magnetospirillum sp. Strain SO-1, a Freshwater Magnetotactic Bacterium Isolated from the Ol'khovka River, Russia.</title>
        <authorList>
            <person name="Grouzdev D.S."/>
            <person name="Dziuba M.V."/>
            <person name="Sukhacheva M.S."/>
            <person name="Mardanov A.V."/>
            <person name="Beletskiy A.V."/>
            <person name="Kuznetsov B.B."/>
            <person name="Skryabin K.G."/>
        </authorList>
    </citation>
    <scope>NUCLEOTIDE SEQUENCE [LARGE SCALE GENOMIC DNA]</scope>
    <source>
        <strain evidence="2 3">SO-1</strain>
    </source>
</reference>
<dbReference type="SMART" id="SM01321">
    <property type="entry name" value="Y1_Tnp"/>
    <property type="match status" value="1"/>
</dbReference>
<sequence length="195" mass="22248">MSERGRPARREAFIVTAFKGWVSRGYLPHFDTPEVIQSVTFRLADSLPAEIVERLGTEAETSAKVDAYLDAGHGRCLLRRPEIADLVERALLHFDADRYRLLAWVVMPNHVHVLVQPGVPLAELLHTWKSFTGKAINRRLGEQGTIWQPDYYDRFVRSEFHLAAATAYVENNPVKAGLCSKAEEWRWGSAYWRDG</sequence>
<dbReference type="InterPro" id="IPR052715">
    <property type="entry name" value="RAYT_transposase"/>
</dbReference>
<dbReference type="SUPFAM" id="SSF143422">
    <property type="entry name" value="Transposase IS200-like"/>
    <property type="match status" value="1"/>
</dbReference>
<evidence type="ECO:0000259" key="1">
    <source>
        <dbReference type="SMART" id="SM01321"/>
    </source>
</evidence>
<keyword evidence="3" id="KW-1185">Reference proteome</keyword>
<accession>M3AG21</accession>
<dbReference type="eggNOG" id="COG1943">
    <property type="taxonomic scope" value="Bacteria"/>
</dbReference>
<dbReference type="STRING" id="1244869.H261_01102"/>
<dbReference type="PANTHER" id="PTHR36966:SF1">
    <property type="entry name" value="REP-ASSOCIATED TYROSINE TRANSPOSASE"/>
    <property type="match status" value="1"/>
</dbReference>
<dbReference type="InterPro" id="IPR002686">
    <property type="entry name" value="Transposase_17"/>
</dbReference>
<feature type="domain" description="Transposase IS200-like" evidence="1">
    <location>
        <begin position="70"/>
        <end position="172"/>
    </location>
</feature>
<dbReference type="GO" id="GO:0006313">
    <property type="term" value="P:DNA transposition"/>
    <property type="evidence" value="ECO:0007669"/>
    <property type="project" value="InterPro"/>
</dbReference>
<dbReference type="AlphaFoldDB" id="M3AG21"/>
<proteinExistence type="predicted"/>
<dbReference type="EMBL" id="AONQ01000002">
    <property type="protein sequence ID" value="EME71803.1"/>
    <property type="molecule type" value="Genomic_DNA"/>
</dbReference>
<gene>
    <name evidence="2" type="ORF">H261_01102</name>
</gene>
<evidence type="ECO:0000313" key="3">
    <source>
        <dbReference type="Proteomes" id="UP000011744"/>
    </source>
</evidence>
<dbReference type="Proteomes" id="UP000011744">
    <property type="component" value="Unassembled WGS sequence"/>
</dbReference>
<organism evidence="2 3">
    <name type="scientific">Paramagnetospirillum caucaseum</name>
    <dbReference type="NCBI Taxonomy" id="1244869"/>
    <lineage>
        <taxon>Bacteria</taxon>
        <taxon>Pseudomonadati</taxon>
        <taxon>Pseudomonadota</taxon>
        <taxon>Alphaproteobacteria</taxon>
        <taxon>Rhodospirillales</taxon>
        <taxon>Magnetospirillaceae</taxon>
        <taxon>Paramagnetospirillum</taxon>
    </lineage>
</organism>
<protein>
    <recommendedName>
        <fullName evidence="1">Transposase IS200-like domain-containing protein</fullName>
    </recommendedName>
</protein>
<dbReference type="PATRIC" id="fig|1244869.3.peg.212"/>
<dbReference type="GO" id="GO:0004803">
    <property type="term" value="F:transposase activity"/>
    <property type="evidence" value="ECO:0007669"/>
    <property type="project" value="InterPro"/>
</dbReference>
<dbReference type="NCBIfam" id="NF047646">
    <property type="entry name" value="REP_Tyr_transpos"/>
    <property type="match status" value="1"/>
</dbReference>
<dbReference type="Gene3D" id="3.30.70.1290">
    <property type="entry name" value="Transposase IS200-like"/>
    <property type="match status" value="1"/>
</dbReference>
<dbReference type="GO" id="GO:0043565">
    <property type="term" value="F:sequence-specific DNA binding"/>
    <property type="evidence" value="ECO:0007669"/>
    <property type="project" value="TreeGrafter"/>
</dbReference>